<organism evidence="14 15">
    <name type="scientific">Aliidiomarina soli</name>
    <dbReference type="NCBI Taxonomy" id="1928574"/>
    <lineage>
        <taxon>Bacteria</taxon>
        <taxon>Pseudomonadati</taxon>
        <taxon>Pseudomonadota</taxon>
        <taxon>Gammaproteobacteria</taxon>
        <taxon>Alteromonadales</taxon>
        <taxon>Idiomarinaceae</taxon>
        <taxon>Aliidiomarina</taxon>
    </lineage>
</organism>
<evidence type="ECO:0000256" key="11">
    <source>
        <dbReference type="ARBA" id="ARBA00075356"/>
    </source>
</evidence>
<evidence type="ECO:0000256" key="5">
    <source>
        <dbReference type="ARBA" id="ARBA00022670"/>
    </source>
</evidence>
<keyword evidence="5" id="KW-0645">Protease</keyword>
<proteinExistence type="inferred from homology"/>
<evidence type="ECO:0000256" key="1">
    <source>
        <dbReference type="ARBA" id="ARBA00001424"/>
    </source>
</evidence>
<dbReference type="SUPFAM" id="SSF55920">
    <property type="entry name" value="Creatinase/aminopeptidase"/>
    <property type="match status" value="1"/>
</dbReference>
<dbReference type="InterPro" id="IPR000994">
    <property type="entry name" value="Pept_M24"/>
</dbReference>
<comment type="caution">
    <text evidence="14">The sequence shown here is derived from an EMBL/GenBank/DDBJ whole genome shotgun (WGS) entry which is preliminary data.</text>
</comment>
<dbReference type="PANTHER" id="PTHR43226">
    <property type="entry name" value="XAA-PRO AMINOPEPTIDASE 3"/>
    <property type="match status" value="1"/>
</dbReference>
<evidence type="ECO:0000256" key="7">
    <source>
        <dbReference type="ARBA" id="ARBA00022801"/>
    </source>
</evidence>
<sequence length="439" mass="48996">MKDAIAVEELKQRRQALAACYAPGTVLLIRGGRLVTRSNDTEYPFRQRSDFFYLTGLNEPDGWLVLVSGEPLDEFLFVLPRDSEQEIWHGRRLGCDKAAELSGITKVRELNELNRKVLSLLGSHDAVAWCYQVDSDERQQRQRWLDKLSESRKHGCPSQIHDLAPAIHELRLFKSKAEINLMRRSAQIAADAHRRAMSMCKVGRYEYQLAAEIHHEFAMRGTAGPAYGTICGSGDNACILHYTENESQLKNGDLVLIDAGCEYQGYASDITRTFPVNGRFSPAQKRLYNWVLKAQQAAIAQIKPGVTLPQLYKVAAKILSEGLIDVGVLKGSVAENIKGIHYRPYFMHGLGHWLGLDVHDVGAYKIDGEPRPLEPGMVLTIEPGLYIDSATECPPEYRGLGIRIEDDILVTEDGCENLTASVPVTVEEIEDLMTPGAFT</sequence>
<dbReference type="InterPro" id="IPR001131">
    <property type="entry name" value="Peptidase_M24B_aminopep-P_CS"/>
</dbReference>
<dbReference type="Proteomes" id="UP000287823">
    <property type="component" value="Unassembled WGS sequence"/>
</dbReference>
<keyword evidence="9" id="KW-0464">Manganese</keyword>
<accession>A0A432WEJ1</accession>
<keyword evidence="15" id="KW-1185">Reference proteome</keyword>
<evidence type="ECO:0000256" key="10">
    <source>
        <dbReference type="ARBA" id="ARBA00069363"/>
    </source>
</evidence>
<dbReference type="Gene3D" id="3.90.230.10">
    <property type="entry name" value="Creatinase/methionine aminopeptidase superfamily"/>
    <property type="match status" value="1"/>
</dbReference>
<evidence type="ECO:0000256" key="2">
    <source>
        <dbReference type="ARBA" id="ARBA00001936"/>
    </source>
</evidence>
<dbReference type="SUPFAM" id="SSF53092">
    <property type="entry name" value="Creatinase/prolidase N-terminal domain"/>
    <property type="match status" value="1"/>
</dbReference>
<dbReference type="InterPro" id="IPR007865">
    <property type="entry name" value="Aminopep_P_N"/>
</dbReference>
<keyword evidence="8" id="KW-0482">Metalloprotease</keyword>
<dbReference type="GO" id="GO:0070006">
    <property type="term" value="F:metalloaminopeptidase activity"/>
    <property type="evidence" value="ECO:0007669"/>
    <property type="project" value="InterPro"/>
</dbReference>
<dbReference type="InterPro" id="IPR001714">
    <property type="entry name" value="Pept_M24_MAP"/>
</dbReference>
<evidence type="ECO:0000259" key="13">
    <source>
        <dbReference type="SMART" id="SM01011"/>
    </source>
</evidence>
<dbReference type="PANTHER" id="PTHR43226:SF4">
    <property type="entry name" value="XAA-PRO AMINOPEPTIDASE 3"/>
    <property type="match status" value="1"/>
</dbReference>
<keyword evidence="7" id="KW-0378">Hydrolase</keyword>
<dbReference type="SMART" id="SM01011">
    <property type="entry name" value="AMP_N"/>
    <property type="match status" value="1"/>
</dbReference>
<dbReference type="GO" id="GO:0006508">
    <property type="term" value="P:proteolysis"/>
    <property type="evidence" value="ECO:0007669"/>
    <property type="project" value="UniProtKB-KW"/>
</dbReference>
<dbReference type="InterPro" id="IPR036005">
    <property type="entry name" value="Creatinase/aminopeptidase-like"/>
</dbReference>
<evidence type="ECO:0000256" key="3">
    <source>
        <dbReference type="ARBA" id="ARBA00008766"/>
    </source>
</evidence>
<dbReference type="EMBL" id="PIPO01000005">
    <property type="protein sequence ID" value="RUO31313.1"/>
    <property type="molecule type" value="Genomic_DNA"/>
</dbReference>
<dbReference type="PROSITE" id="PS00491">
    <property type="entry name" value="PROLINE_PEPTIDASE"/>
    <property type="match status" value="1"/>
</dbReference>
<dbReference type="GO" id="GO:0030145">
    <property type="term" value="F:manganese ion binding"/>
    <property type="evidence" value="ECO:0007669"/>
    <property type="project" value="InterPro"/>
</dbReference>
<dbReference type="AlphaFoldDB" id="A0A432WEJ1"/>
<keyword evidence="14" id="KW-0031">Aminopeptidase</keyword>
<reference evidence="14 15" key="1">
    <citation type="journal article" date="2011" name="Front. Microbiol.">
        <title>Genomic signatures of strain selection and enhancement in Bacillus atrophaeus var. globigii, a historical biowarfare simulant.</title>
        <authorList>
            <person name="Gibbons H.S."/>
            <person name="Broomall S.M."/>
            <person name="McNew L.A."/>
            <person name="Daligault H."/>
            <person name="Chapman C."/>
            <person name="Bruce D."/>
            <person name="Karavis M."/>
            <person name="Krepps M."/>
            <person name="McGregor P.A."/>
            <person name="Hong C."/>
            <person name="Park K.H."/>
            <person name="Akmal A."/>
            <person name="Feldman A."/>
            <person name="Lin J.S."/>
            <person name="Chang W.E."/>
            <person name="Higgs B.W."/>
            <person name="Demirev P."/>
            <person name="Lindquist J."/>
            <person name="Liem A."/>
            <person name="Fochler E."/>
            <person name="Read T.D."/>
            <person name="Tapia R."/>
            <person name="Johnson S."/>
            <person name="Bishop-Lilly K.A."/>
            <person name="Detter C."/>
            <person name="Han C."/>
            <person name="Sozhamannan S."/>
            <person name="Rosenzweig C.N."/>
            <person name="Skowronski E.W."/>
        </authorList>
    </citation>
    <scope>NUCLEOTIDE SEQUENCE [LARGE SCALE GENOMIC DNA]</scope>
    <source>
        <strain evidence="14 15">Y4G10-17</strain>
    </source>
</reference>
<dbReference type="PRINTS" id="PR00599">
    <property type="entry name" value="MAPEPTIDASE"/>
</dbReference>
<evidence type="ECO:0000256" key="4">
    <source>
        <dbReference type="ARBA" id="ARBA00012574"/>
    </source>
</evidence>
<dbReference type="InterPro" id="IPR052433">
    <property type="entry name" value="X-Pro_dipept-like"/>
</dbReference>
<comment type="similarity">
    <text evidence="3">Belongs to the peptidase M24B family.</text>
</comment>
<evidence type="ECO:0000256" key="9">
    <source>
        <dbReference type="ARBA" id="ARBA00023211"/>
    </source>
</evidence>
<dbReference type="Pfam" id="PF00557">
    <property type="entry name" value="Peptidase_M24"/>
    <property type="match status" value="1"/>
</dbReference>
<dbReference type="CDD" id="cd01087">
    <property type="entry name" value="Prolidase"/>
    <property type="match status" value="1"/>
</dbReference>
<keyword evidence="6" id="KW-0479">Metal-binding</keyword>
<comment type="catalytic activity">
    <reaction evidence="1">
        <text>Release of any N-terminal amino acid, including proline, that is linked to proline, even from a dipeptide or tripeptide.</text>
        <dbReference type="EC" id="3.4.11.9"/>
    </reaction>
</comment>
<dbReference type="Pfam" id="PF05195">
    <property type="entry name" value="AMP_N"/>
    <property type="match status" value="1"/>
</dbReference>
<dbReference type="NCBIfam" id="NF008131">
    <property type="entry name" value="PRK10879.1"/>
    <property type="match status" value="1"/>
</dbReference>
<gene>
    <name evidence="14" type="ORF">CWE14_12095</name>
</gene>
<evidence type="ECO:0000313" key="15">
    <source>
        <dbReference type="Proteomes" id="UP000287823"/>
    </source>
</evidence>
<dbReference type="InterPro" id="IPR029149">
    <property type="entry name" value="Creatin/AminoP/Spt16_N"/>
</dbReference>
<evidence type="ECO:0000256" key="6">
    <source>
        <dbReference type="ARBA" id="ARBA00022723"/>
    </source>
</evidence>
<feature type="domain" description="Aminopeptidase P N-terminal" evidence="13">
    <location>
        <begin position="5"/>
        <end position="138"/>
    </location>
</feature>
<evidence type="ECO:0000256" key="8">
    <source>
        <dbReference type="ARBA" id="ARBA00023049"/>
    </source>
</evidence>
<comment type="cofactor">
    <cofactor evidence="2">
        <name>Mn(2+)</name>
        <dbReference type="ChEBI" id="CHEBI:29035"/>
    </cofactor>
</comment>
<name>A0A432WEJ1_9GAMM</name>
<dbReference type="EC" id="3.4.11.9" evidence="4"/>
<dbReference type="FunFam" id="3.90.230.10:FF:000002">
    <property type="entry name" value="Xaa-Pro aminopeptidase 3"/>
    <property type="match status" value="1"/>
</dbReference>
<protein>
    <recommendedName>
        <fullName evidence="10">Xaa-Pro aminopeptidase</fullName>
        <ecNumber evidence="4">3.4.11.9</ecNumber>
    </recommendedName>
    <alternativeName>
        <fullName evidence="11">Aminopeptidase P II</fullName>
    </alternativeName>
    <alternativeName>
        <fullName evidence="12">X-Pro aminopeptidase</fullName>
    </alternativeName>
</protein>
<dbReference type="Gene3D" id="3.40.350.10">
    <property type="entry name" value="Creatinase/prolidase N-terminal domain"/>
    <property type="match status" value="1"/>
</dbReference>
<evidence type="ECO:0000313" key="14">
    <source>
        <dbReference type="EMBL" id="RUO31313.1"/>
    </source>
</evidence>
<evidence type="ECO:0000256" key="12">
    <source>
        <dbReference type="ARBA" id="ARBA00081411"/>
    </source>
</evidence>
<dbReference type="GO" id="GO:0005829">
    <property type="term" value="C:cytosol"/>
    <property type="evidence" value="ECO:0007669"/>
    <property type="project" value="TreeGrafter"/>
</dbReference>